<dbReference type="Gene3D" id="3.40.50.1820">
    <property type="entry name" value="alpha/beta hydrolase"/>
    <property type="match status" value="1"/>
</dbReference>
<dbReference type="Proteomes" id="UP000588604">
    <property type="component" value="Unassembled WGS sequence"/>
</dbReference>
<reference evidence="1 2" key="1">
    <citation type="submission" date="2020-08" db="EMBL/GenBank/DDBJ databases">
        <title>Genomic Encyclopedia of Type Strains, Phase IV (KMG-IV): sequencing the most valuable type-strain genomes for metagenomic binning, comparative biology and taxonomic classification.</title>
        <authorList>
            <person name="Goeker M."/>
        </authorList>
    </citation>
    <scope>NUCLEOTIDE SEQUENCE [LARGE SCALE GENOMIC DNA]</scope>
    <source>
        <strain evidence="1 2">DSM 102044</strain>
    </source>
</reference>
<dbReference type="GO" id="GO:0000428">
    <property type="term" value="C:DNA-directed RNA polymerase complex"/>
    <property type="evidence" value="ECO:0007669"/>
    <property type="project" value="UniProtKB-KW"/>
</dbReference>
<gene>
    <name evidence="1" type="ORF">FHS59_003178</name>
</gene>
<dbReference type="RefSeq" id="WP_246388488.1">
    <property type="nucleotide sequence ID" value="NZ_JACIJO010000003.1"/>
</dbReference>
<name>A0A841MYJ6_9BACT</name>
<sequence length="361" mass="40220">MTFSKIFGLLIIFSLVTSCQKETGEYVCTPCDLSCDKLSFHEAGNCPHCNMPLVKLSDLKNEENLKLNEIAIHEGSGVFLIEGGEGNQNKAIKVFYHRPSNFTKDSKVLLVIPGAGRNGDSYRDAWIPESETEGILIITPMYEEDLYPFEAYHLGGIIQDLNLQESMSEIPGTNQVKLDEEKFHFTINPNHNTWLFEDFDRIFDLVIEASASNQKTYDIFGHSAGGQILHRFAILKPDSKADRIIAGNSGFFTMPDTTLSPPFGIKGLGVSLDDLKASFQQNLILLLGKNDNETETGGTMLRSPTADLQGIGRFARGQYFFEESKKLAEQLGYEFNWKLVTVPNVGHDQELMGNAAAKVLY</sequence>
<keyword evidence="1" id="KW-0804">Transcription</keyword>
<dbReference type="SUPFAM" id="SSF53474">
    <property type="entry name" value="alpha/beta-Hydrolases"/>
    <property type="match status" value="1"/>
</dbReference>
<accession>A0A841MYJ6</accession>
<proteinExistence type="predicted"/>
<protein>
    <submittedName>
        <fullName evidence="1">Pimeloyl-ACP methyl ester carboxylesterase/DNA-directed RNA polymerase subunit RPC12/RpoP</fullName>
    </submittedName>
</protein>
<dbReference type="EMBL" id="JACIJO010000003">
    <property type="protein sequence ID" value="MBB6327535.1"/>
    <property type="molecule type" value="Genomic_DNA"/>
</dbReference>
<evidence type="ECO:0000313" key="2">
    <source>
        <dbReference type="Proteomes" id="UP000588604"/>
    </source>
</evidence>
<comment type="caution">
    <text evidence="1">The sequence shown here is derived from an EMBL/GenBank/DDBJ whole genome shotgun (WGS) entry which is preliminary data.</text>
</comment>
<evidence type="ECO:0000313" key="1">
    <source>
        <dbReference type="EMBL" id="MBB6327535.1"/>
    </source>
</evidence>
<keyword evidence="1" id="KW-0240">DNA-directed RNA polymerase</keyword>
<dbReference type="InterPro" id="IPR029058">
    <property type="entry name" value="AB_hydrolase_fold"/>
</dbReference>
<keyword evidence="2" id="KW-1185">Reference proteome</keyword>
<dbReference type="AlphaFoldDB" id="A0A841MYJ6"/>
<organism evidence="1 2">
    <name type="scientific">Algoriphagus iocasae</name>
    <dbReference type="NCBI Taxonomy" id="1836499"/>
    <lineage>
        <taxon>Bacteria</taxon>
        <taxon>Pseudomonadati</taxon>
        <taxon>Bacteroidota</taxon>
        <taxon>Cytophagia</taxon>
        <taxon>Cytophagales</taxon>
        <taxon>Cyclobacteriaceae</taxon>
        <taxon>Algoriphagus</taxon>
    </lineage>
</organism>
<dbReference type="PROSITE" id="PS51257">
    <property type="entry name" value="PROKAR_LIPOPROTEIN"/>
    <property type="match status" value="1"/>
</dbReference>